<comment type="caution">
    <text evidence="1">The sequence shown here is derived from an EMBL/GenBank/DDBJ whole genome shotgun (WGS) entry which is preliminary data.</text>
</comment>
<reference evidence="2" key="2">
    <citation type="journal article" date="2017" name="J. Anim. Genet.">
        <title>Multiple reference genome sequences of hot pepper reveal the massive evolution of plant disease resistance genes by retroduplication.</title>
        <authorList>
            <person name="Kim S."/>
            <person name="Park J."/>
            <person name="Yeom S.-I."/>
            <person name="Kim Y.-M."/>
            <person name="Seo E."/>
            <person name="Kim K.-T."/>
            <person name="Kim M.-S."/>
            <person name="Lee J.M."/>
            <person name="Cheong K."/>
            <person name="Shin H.-S."/>
            <person name="Kim S.-B."/>
            <person name="Han K."/>
            <person name="Lee J."/>
            <person name="Park M."/>
            <person name="Lee H.-A."/>
            <person name="Lee H.-Y."/>
            <person name="Lee Y."/>
            <person name="Oh S."/>
            <person name="Lee J.H."/>
            <person name="Choi E."/>
            <person name="Choi E."/>
            <person name="Lee S.E."/>
            <person name="Jeon J."/>
            <person name="Kim H."/>
            <person name="Choi G."/>
            <person name="Song H."/>
            <person name="Lee J."/>
            <person name="Lee S.-C."/>
            <person name="Kwon J.-K."/>
            <person name="Lee H.-Y."/>
            <person name="Koo N."/>
            <person name="Hong Y."/>
            <person name="Kim R.W."/>
            <person name="Kang W.-H."/>
            <person name="Huh J.H."/>
            <person name="Kang B.-C."/>
            <person name="Yang T.-J."/>
            <person name="Lee Y.-H."/>
            <person name="Bennetzen J.L."/>
            <person name="Choi D."/>
        </authorList>
    </citation>
    <scope>NUCLEOTIDE SEQUENCE [LARGE SCALE GENOMIC DNA]</scope>
    <source>
        <strain evidence="2">cv. PBC81</strain>
    </source>
</reference>
<dbReference type="AlphaFoldDB" id="A0A2G2XSR2"/>
<name>A0A2G2XSR2_CAPBA</name>
<dbReference type="Proteomes" id="UP000224567">
    <property type="component" value="Unassembled WGS sequence"/>
</dbReference>
<proteinExistence type="predicted"/>
<reference evidence="1 2" key="1">
    <citation type="journal article" date="2017" name="Genome Biol.">
        <title>New reference genome sequences of hot pepper reveal the massive evolution of plant disease-resistance genes by retroduplication.</title>
        <authorList>
            <person name="Kim S."/>
            <person name="Park J."/>
            <person name="Yeom S.I."/>
            <person name="Kim Y.M."/>
            <person name="Seo E."/>
            <person name="Kim K.T."/>
            <person name="Kim M.S."/>
            <person name="Lee J.M."/>
            <person name="Cheong K."/>
            <person name="Shin H.S."/>
            <person name="Kim S.B."/>
            <person name="Han K."/>
            <person name="Lee J."/>
            <person name="Park M."/>
            <person name="Lee H.A."/>
            <person name="Lee H.Y."/>
            <person name="Lee Y."/>
            <person name="Oh S."/>
            <person name="Lee J.H."/>
            <person name="Choi E."/>
            <person name="Choi E."/>
            <person name="Lee S.E."/>
            <person name="Jeon J."/>
            <person name="Kim H."/>
            <person name="Choi G."/>
            <person name="Song H."/>
            <person name="Lee J."/>
            <person name="Lee S.C."/>
            <person name="Kwon J.K."/>
            <person name="Lee H.Y."/>
            <person name="Koo N."/>
            <person name="Hong Y."/>
            <person name="Kim R.W."/>
            <person name="Kang W.H."/>
            <person name="Huh J.H."/>
            <person name="Kang B.C."/>
            <person name="Yang T.J."/>
            <person name="Lee Y.H."/>
            <person name="Bennetzen J.L."/>
            <person name="Choi D."/>
        </authorList>
    </citation>
    <scope>NUCLEOTIDE SEQUENCE [LARGE SCALE GENOMIC DNA]</scope>
    <source>
        <strain evidence="2">cv. PBC81</strain>
    </source>
</reference>
<evidence type="ECO:0000313" key="2">
    <source>
        <dbReference type="Proteomes" id="UP000224567"/>
    </source>
</evidence>
<evidence type="ECO:0000313" key="1">
    <source>
        <dbReference type="EMBL" id="PHT60523.1"/>
    </source>
</evidence>
<protein>
    <submittedName>
        <fullName evidence="1">Uncharacterized protein</fullName>
    </submittedName>
</protein>
<accession>A0A2G2XSR2</accession>
<dbReference type="EMBL" id="MLFT02000001">
    <property type="protein sequence ID" value="PHT60523.1"/>
    <property type="molecule type" value="Genomic_DNA"/>
</dbReference>
<keyword evidence="2" id="KW-1185">Reference proteome</keyword>
<sequence length="103" mass="11258">MSDDDENKMANLVTDYLVGILSEDTIGSKNKKAKINSEGNNRFPGALIVHDDGGGRQAEQKVKYRGMLHVVSENRGISGQSVWLDAMRGCGDKKRPNKGRPKG</sequence>
<organism evidence="1 2">
    <name type="scientific">Capsicum baccatum</name>
    <name type="common">Peruvian pepper</name>
    <dbReference type="NCBI Taxonomy" id="33114"/>
    <lineage>
        <taxon>Eukaryota</taxon>
        <taxon>Viridiplantae</taxon>
        <taxon>Streptophyta</taxon>
        <taxon>Embryophyta</taxon>
        <taxon>Tracheophyta</taxon>
        <taxon>Spermatophyta</taxon>
        <taxon>Magnoliopsida</taxon>
        <taxon>eudicotyledons</taxon>
        <taxon>Gunneridae</taxon>
        <taxon>Pentapetalae</taxon>
        <taxon>asterids</taxon>
        <taxon>lamiids</taxon>
        <taxon>Solanales</taxon>
        <taxon>Solanaceae</taxon>
        <taxon>Solanoideae</taxon>
        <taxon>Capsiceae</taxon>
        <taxon>Capsicum</taxon>
    </lineage>
</organism>
<gene>
    <name evidence="1" type="ORF">CQW23_02886</name>
</gene>